<evidence type="ECO:0000313" key="2">
    <source>
        <dbReference type="Proteomes" id="UP000291130"/>
    </source>
</evidence>
<reference evidence="1 2" key="1">
    <citation type="submission" date="2019-02" db="EMBL/GenBank/DDBJ databases">
        <title>Complete genome sequence of Pseudomonas sp. SNU WT1 isolated from rainbow trout.</title>
        <authorList>
            <person name="Oh W.T."/>
            <person name="Park S.C."/>
        </authorList>
    </citation>
    <scope>NUCLEOTIDE SEQUENCE [LARGE SCALE GENOMIC DNA]</scope>
    <source>
        <strain evidence="1 2">SNU WT1</strain>
    </source>
</reference>
<sequence length="776" mass="84134">MAIELTPDIQIRKDDDGRIRQMSHTQRQYYPAASDLLASGVSTIAGPRALAEQYLRDSAYLYDFSAEQTSNFAATVSSSPTDAGVELRFKEEKVVGSSVAISYDQTLYGLPIWRAGVTVRIDSKKMGVTGSHNTAHYAVHAQRPAADVRYSPNRMDADTVRTLVGLAPEAALTVSATRALVYLYKPAERLDSQIAAHADPNVSTGVGGDLAFPQLPLPPVPQEIVAGMHYVVTEVLFTYEAPSWGVLNWRAFVEPETGAVLYLRALVACARCRVFPSNPVSAIGQVLGAGSPIGDLDNCTVLTDLLGLSPVTPAGLQSLDGEYVRLVNLEAPAGTLPSEAPPFDFVYPADSRNFAACSAYHHCDSVFRLIQGMGIDVNSYFNNTDFPVPVDPHALGDAVNAQAPGNAMGNGLGRLVFGVAKAGTQFGIAADSRVVWHEFGHAVLWEHVDSPNFGFAHSPGDSLAAILHDPGSRAPDRFETFPFMNASADMNRRHDRKVSDGWGWFGTNWDRQYGGEQVLSTTLFRVYLAVGGDSDDPAERQFASRYISYLILKGVGLLSFTTQDPDVYVCALTEADATTQAFEGHPGGALNKIFRWSFEQQGLYQPDGSSPTKTGAPPEVDVYIDDSREGQYMPYLQDHRGSADIWNRISSDNLIEHQIAVPGVESFAYLRVRNRGLSPATMVTVRGFQSRNPQASIWPSDWKPLGTPILTLAAPIPPGAHTVVGPFPWTPSSTSDSLLFSVSAAGDRSNLEAINSGPIPNRRLVLLDNNIAERRF</sequence>
<keyword evidence="2" id="KW-1185">Reference proteome</keyword>
<evidence type="ECO:0008006" key="3">
    <source>
        <dbReference type="Google" id="ProtNLM"/>
    </source>
</evidence>
<evidence type="ECO:0000313" key="1">
    <source>
        <dbReference type="EMBL" id="QBF26732.1"/>
    </source>
</evidence>
<organism evidence="1 2">
    <name type="scientific">Pseudomonas tructae</name>
    <dbReference type="NCBI Taxonomy" id="2518644"/>
    <lineage>
        <taxon>Bacteria</taxon>
        <taxon>Pseudomonadati</taxon>
        <taxon>Pseudomonadota</taxon>
        <taxon>Gammaproteobacteria</taxon>
        <taxon>Pseudomonadales</taxon>
        <taxon>Pseudomonadaceae</taxon>
        <taxon>Pseudomonas</taxon>
    </lineage>
</organism>
<name>A0A411MIS9_9PSED</name>
<dbReference type="Proteomes" id="UP000291130">
    <property type="component" value="Chromosome"/>
</dbReference>
<dbReference type="KEGG" id="ptk:EXN22_13880"/>
<dbReference type="SUPFAM" id="SSF55486">
    <property type="entry name" value="Metalloproteases ('zincins'), catalytic domain"/>
    <property type="match status" value="1"/>
</dbReference>
<accession>A0A411MIS9</accession>
<dbReference type="AlphaFoldDB" id="A0A411MIS9"/>
<dbReference type="EMBL" id="CP035952">
    <property type="protein sequence ID" value="QBF26732.1"/>
    <property type="molecule type" value="Genomic_DNA"/>
</dbReference>
<proteinExistence type="predicted"/>
<dbReference type="RefSeq" id="WP_130264599.1">
    <property type="nucleotide sequence ID" value="NZ_CP035952.1"/>
</dbReference>
<gene>
    <name evidence="1" type="ORF">EXN22_13880</name>
</gene>
<protein>
    <recommendedName>
        <fullName evidence="3">FTP domain-containing protein</fullName>
    </recommendedName>
</protein>
<dbReference type="OrthoDB" id="5289240at2"/>